<evidence type="ECO:0000313" key="1">
    <source>
        <dbReference type="EMBL" id="MFC0210770.1"/>
    </source>
</evidence>
<proteinExistence type="predicted"/>
<dbReference type="RefSeq" id="WP_261522943.1">
    <property type="nucleotide sequence ID" value="NZ_JAODNW010000082.1"/>
</dbReference>
<comment type="caution">
    <text evidence="1">The sequence shown here is derived from an EMBL/GenBank/DDBJ whole genome shotgun (WGS) entry which is preliminary data.</text>
</comment>
<reference evidence="1 2" key="1">
    <citation type="submission" date="2024-09" db="EMBL/GenBank/DDBJ databases">
        <authorList>
            <person name="Sun Q."/>
            <person name="Mori K."/>
        </authorList>
    </citation>
    <scope>NUCLEOTIDE SEQUENCE [LARGE SCALE GENOMIC DNA]</scope>
    <source>
        <strain evidence="1 2">CCM 8543</strain>
    </source>
</reference>
<keyword evidence="2" id="KW-1185">Reference proteome</keyword>
<sequence>MPEEDEAIVDVGDIGFIHIQRQFQMAFQKGRHSARMASAC</sequence>
<evidence type="ECO:0000313" key="2">
    <source>
        <dbReference type="Proteomes" id="UP001589755"/>
    </source>
</evidence>
<dbReference type="Proteomes" id="UP001589755">
    <property type="component" value="Unassembled WGS sequence"/>
</dbReference>
<protein>
    <submittedName>
        <fullName evidence="1">Uncharacterized protein</fullName>
    </submittedName>
</protein>
<dbReference type="EMBL" id="JBHLXD010000100">
    <property type="protein sequence ID" value="MFC0210770.1"/>
    <property type="molecule type" value="Genomic_DNA"/>
</dbReference>
<gene>
    <name evidence="1" type="ORF">ACFFJ2_20510</name>
</gene>
<name>A0ABV6DDS1_9HYPH</name>
<organism evidence="1 2">
    <name type="scientific">Chelativorans intermedius</name>
    <dbReference type="NCBI Taxonomy" id="515947"/>
    <lineage>
        <taxon>Bacteria</taxon>
        <taxon>Pseudomonadati</taxon>
        <taxon>Pseudomonadota</taxon>
        <taxon>Alphaproteobacteria</taxon>
        <taxon>Hyphomicrobiales</taxon>
        <taxon>Phyllobacteriaceae</taxon>
        <taxon>Chelativorans</taxon>
    </lineage>
</organism>
<accession>A0ABV6DDS1</accession>